<dbReference type="SMART" id="SM01043">
    <property type="entry name" value="BTAD"/>
    <property type="match status" value="1"/>
</dbReference>
<dbReference type="CDD" id="cd15831">
    <property type="entry name" value="BTAD"/>
    <property type="match status" value="1"/>
</dbReference>
<dbReference type="RefSeq" id="WP_078870846.1">
    <property type="nucleotide sequence ID" value="NZ_LFXA01000002.1"/>
</dbReference>
<evidence type="ECO:0000256" key="6">
    <source>
        <dbReference type="PROSITE-ProRule" id="PRU01091"/>
    </source>
</evidence>
<dbReference type="Pfam" id="PF03704">
    <property type="entry name" value="BTAD"/>
    <property type="match status" value="1"/>
</dbReference>
<evidence type="ECO:0000256" key="4">
    <source>
        <dbReference type="ARBA" id="ARBA00023125"/>
    </source>
</evidence>
<organism evidence="8 9">
    <name type="scientific">Streptomyces caatingaensis</name>
    <dbReference type="NCBI Taxonomy" id="1678637"/>
    <lineage>
        <taxon>Bacteria</taxon>
        <taxon>Bacillati</taxon>
        <taxon>Actinomycetota</taxon>
        <taxon>Actinomycetes</taxon>
        <taxon>Kitasatosporales</taxon>
        <taxon>Streptomycetaceae</taxon>
        <taxon>Streptomyces</taxon>
    </lineage>
</organism>
<dbReference type="SUPFAM" id="SSF48452">
    <property type="entry name" value="TPR-like"/>
    <property type="match status" value="1"/>
</dbReference>
<dbReference type="PANTHER" id="PTHR35807:SF1">
    <property type="entry name" value="TRANSCRIPTIONAL REGULATOR REDD"/>
    <property type="match status" value="1"/>
</dbReference>
<keyword evidence="5" id="KW-0804">Transcription</keyword>
<evidence type="ECO:0000256" key="1">
    <source>
        <dbReference type="ARBA" id="ARBA00005820"/>
    </source>
</evidence>
<evidence type="ECO:0000256" key="3">
    <source>
        <dbReference type="ARBA" id="ARBA00023015"/>
    </source>
</evidence>
<dbReference type="GO" id="GO:0006355">
    <property type="term" value="P:regulation of DNA-templated transcription"/>
    <property type="evidence" value="ECO:0007669"/>
    <property type="project" value="InterPro"/>
</dbReference>
<dbReference type="InterPro" id="IPR051677">
    <property type="entry name" value="AfsR-DnrI-RedD_regulator"/>
</dbReference>
<evidence type="ECO:0000313" key="9">
    <source>
        <dbReference type="Proteomes" id="UP000037288"/>
    </source>
</evidence>
<dbReference type="Proteomes" id="UP000037288">
    <property type="component" value="Unassembled WGS sequence"/>
</dbReference>
<dbReference type="InterPro" id="IPR011990">
    <property type="entry name" value="TPR-like_helical_dom_sf"/>
</dbReference>
<dbReference type="InterPro" id="IPR027417">
    <property type="entry name" value="P-loop_NTPase"/>
</dbReference>
<keyword evidence="3" id="KW-0805">Transcription regulation</keyword>
<dbReference type="PANTHER" id="PTHR35807">
    <property type="entry name" value="TRANSCRIPTIONAL REGULATOR REDD-RELATED"/>
    <property type="match status" value="1"/>
</dbReference>
<proteinExistence type="inferred from homology"/>
<dbReference type="InterPro" id="IPR042197">
    <property type="entry name" value="Apaf_helical"/>
</dbReference>
<sequence>MKYRVLGPLDVTSGTHDVTPTAPKLREILALLVVQQGTVTISNLIDELWGQAPPVSAQSTLQTYIYKLRKSLEGKGLGDGSVLVTRPNGYTLQVPDDDIDVHLFEKAVQDARKAIVDTPHEALERLQHALSLWRGPALADVTTGELLTTHATRLEANHLSAIELKIEADLKLGNHRTVVAELTSLAASHPLHENFHSLLMLALHRSGRRSEALQVYNQLRNKLVEELGLEPSQQLQKVQQAVLVGDPYLGLPGETIFAAPAPMPDPRAAARVTLHQAVQPAQLPPDPGPLVGREVLIDAAIRAVHADHGGGNGIGVLLFTGMPGVGKSAVAARTAHSLRGRYCDGQFYADLGGSQPRPIGPDDILTGFLRAAGIPGPFPRDLGEKSSLFRSWVAEREVLVVLDDALTHSQVLPLLPGAPHSTTIVASRVRLYNLPNSFTLDVTPLSSDESLQLLSRVAGHERIDAEQKAAAEVAEMCGHLPLALRCAGARLAALHDLPVSRFAEQLYSDRSRLDQLQSSELDIRSRYLVAYNRLGPHERTVLRLLTLLRQREFTAGTITGLLGCAEALADVALSNLVEHHFLYTKQKSGKDGAVYAFHELSRIFARERMESELDCAPATASLVEAS</sequence>
<dbReference type="SUPFAM" id="SSF46894">
    <property type="entry name" value="C-terminal effector domain of the bipartite response regulators"/>
    <property type="match status" value="1"/>
</dbReference>
<dbReference type="InterPro" id="IPR036388">
    <property type="entry name" value="WH-like_DNA-bd_sf"/>
</dbReference>
<evidence type="ECO:0000259" key="7">
    <source>
        <dbReference type="PROSITE" id="PS51755"/>
    </source>
</evidence>
<evidence type="ECO:0000256" key="5">
    <source>
        <dbReference type="ARBA" id="ARBA00023163"/>
    </source>
</evidence>
<dbReference type="STRING" id="1678637.AC230_00835"/>
<protein>
    <recommendedName>
        <fullName evidence="7">OmpR/PhoB-type domain-containing protein</fullName>
    </recommendedName>
</protein>
<dbReference type="Gene3D" id="3.40.50.300">
    <property type="entry name" value="P-loop containing nucleotide triphosphate hydrolases"/>
    <property type="match status" value="1"/>
</dbReference>
<dbReference type="Gene3D" id="1.25.40.10">
    <property type="entry name" value="Tetratricopeptide repeat domain"/>
    <property type="match status" value="1"/>
</dbReference>
<comment type="caution">
    <text evidence="8">The sequence shown here is derived from an EMBL/GenBank/DDBJ whole genome shotgun (WGS) entry which is preliminary data.</text>
</comment>
<dbReference type="EMBL" id="LFXA01000002">
    <property type="protein sequence ID" value="KNB53286.1"/>
    <property type="molecule type" value="Genomic_DNA"/>
</dbReference>
<evidence type="ECO:0000256" key="2">
    <source>
        <dbReference type="ARBA" id="ARBA00023012"/>
    </source>
</evidence>
<dbReference type="InterPro" id="IPR005158">
    <property type="entry name" value="BTAD"/>
</dbReference>
<keyword evidence="9" id="KW-1185">Reference proteome</keyword>
<dbReference type="InterPro" id="IPR016032">
    <property type="entry name" value="Sig_transdc_resp-reg_C-effctor"/>
</dbReference>
<dbReference type="PATRIC" id="fig|1678637.3.peg.175"/>
<dbReference type="AlphaFoldDB" id="A0A0K9XJP4"/>
<dbReference type="Pfam" id="PF00486">
    <property type="entry name" value="Trans_reg_C"/>
    <property type="match status" value="1"/>
</dbReference>
<accession>A0A0K9XJP4</accession>
<dbReference type="Gene3D" id="1.10.10.10">
    <property type="entry name" value="Winged helix-like DNA-binding domain superfamily/Winged helix DNA-binding domain"/>
    <property type="match status" value="1"/>
</dbReference>
<keyword evidence="2" id="KW-0902">Two-component regulatory system</keyword>
<name>A0A0K9XJP4_9ACTN</name>
<keyword evidence="4 6" id="KW-0238">DNA-binding</keyword>
<feature type="domain" description="OmpR/PhoB-type" evidence="7">
    <location>
        <begin position="1"/>
        <end position="94"/>
    </location>
</feature>
<dbReference type="GO" id="GO:0003677">
    <property type="term" value="F:DNA binding"/>
    <property type="evidence" value="ECO:0007669"/>
    <property type="project" value="UniProtKB-UniRule"/>
</dbReference>
<reference evidence="9" key="1">
    <citation type="submission" date="2015-07" db="EMBL/GenBank/DDBJ databases">
        <title>Draft genome sequence of Streptomyces sp. CMAA 1322, a bacterium isolated from Caatinga biome, from dry forest semiarid of Brazil.</title>
        <authorList>
            <person name="Santos S.N."/>
            <person name="Gacesa R."/>
            <person name="Taketani R.G."/>
            <person name="Long P.F."/>
            <person name="Melo I.S."/>
        </authorList>
    </citation>
    <scope>NUCLEOTIDE SEQUENCE [LARGE SCALE GENOMIC DNA]</scope>
    <source>
        <strain evidence="9">CMAA 1322</strain>
    </source>
</reference>
<evidence type="ECO:0000313" key="8">
    <source>
        <dbReference type="EMBL" id="KNB53286.1"/>
    </source>
</evidence>
<dbReference type="SUPFAM" id="SSF52540">
    <property type="entry name" value="P-loop containing nucleoside triphosphate hydrolases"/>
    <property type="match status" value="1"/>
</dbReference>
<dbReference type="SMART" id="SM00862">
    <property type="entry name" value="Trans_reg_C"/>
    <property type="match status" value="1"/>
</dbReference>
<dbReference type="OrthoDB" id="5521887at2"/>
<dbReference type="PRINTS" id="PR00364">
    <property type="entry name" value="DISEASERSIST"/>
</dbReference>
<feature type="DNA-binding region" description="OmpR/PhoB-type" evidence="6">
    <location>
        <begin position="1"/>
        <end position="94"/>
    </location>
</feature>
<dbReference type="Gene3D" id="1.10.8.430">
    <property type="entry name" value="Helical domain of apoptotic protease-activating factors"/>
    <property type="match status" value="1"/>
</dbReference>
<gene>
    <name evidence="8" type="ORF">AC230_00835</name>
</gene>
<comment type="similarity">
    <text evidence="1">Belongs to the AfsR/DnrI/RedD regulatory family.</text>
</comment>
<dbReference type="PROSITE" id="PS51755">
    <property type="entry name" value="OMPR_PHOB"/>
    <property type="match status" value="1"/>
</dbReference>
<dbReference type="GO" id="GO:0000160">
    <property type="term" value="P:phosphorelay signal transduction system"/>
    <property type="evidence" value="ECO:0007669"/>
    <property type="project" value="UniProtKB-KW"/>
</dbReference>
<dbReference type="InterPro" id="IPR001867">
    <property type="entry name" value="OmpR/PhoB-type_DNA-bd"/>
</dbReference>